<dbReference type="EMBL" id="CP062796">
    <property type="protein sequence ID" value="QUL97640.1"/>
    <property type="molecule type" value="Genomic_DNA"/>
</dbReference>
<protein>
    <recommendedName>
        <fullName evidence="2">RnfC Barrel sandwich hybrid domain-containing protein</fullName>
    </recommendedName>
</protein>
<evidence type="ECO:0000313" key="1">
    <source>
        <dbReference type="EMBL" id="QUL97640.1"/>
    </source>
</evidence>
<dbReference type="AlphaFoldDB" id="A0AAT9L9C6"/>
<sequence length="477" mass="51823">MAVYSTLRICEKTRIVKERRLPVPGEVMVKPGDVVFPDTVIARAEYVRGNPYVIDLSSELGQRVDPELVDKVLLKKPGDRVRAKEVLARYQKTFWSEVIEVKSPCDGFIEYVSRTMGRIVIREDPRSAKPLIVVPVASKLGVWPRLIRMYTQVKEGDEVREGQVIAASPGVGTIDFVYAPMSGVVQKICSQTGTVTIVKPIKPTRVLAHMAGIVTRVLPDEGAVVEAEGAYIEGVFGIGGENSGELSVLSDGPGEVLDESGVGDDVSGKVVVAGALATLGAIQKVKEKGAVALIAGGLNQLDLVRLLGREINLGITGLEETGFTVIILEGFGRMPMNEKTWSILKGREGRVASVDGTTQIRAGVVRPEVIVSEGVTAGSREYETGLSFPQGFFAGGYELHKTELMVGDRVRCIRPPYFGLWGTVEEMPEAPEKVECESVMEVARVRLDDGRLVTVAEANLEVFRDFDKWRGSFSCST</sequence>
<gene>
    <name evidence="1" type="ORF">IMF26_05800</name>
</gene>
<reference evidence="1" key="2">
    <citation type="journal article" date="2023" name="Biology">
        <title>Prokaryotic Life Associated with Coal-Fire Gas Vents Revealed by Metagenomics.</title>
        <authorList>
            <person name="Kadnikov V.V."/>
            <person name="Mardanov A.V."/>
            <person name="Beletsky A.V."/>
            <person name="Karnachuk O.V."/>
            <person name="Ravin N.V."/>
        </authorList>
    </citation>
    <scope>NUCLEOTIDE SEQUENCE</scope>
    <source>
        <strain evidence="1">Bu02</strain>
    </source>
</reference>
<reference evidence="1" key="1">
    <citation type="submission" date="2020-10" db="EMBL/GenBank/DDBJ databases">
        <authorList>
            <person name="Kadnikov V."/>
            <person name="Beletsky A.V."/>
            <person name="Mardanov A.V."/>
            <person name="Karnachuk O.V."/>
            <person name="Ravin N.V."/>
        </authorList>
    </citation>
    <scope>NUCLEOTIDE SEQUENCE</scope>
    <source>
        <strain evidence="1">Bu02</strain>
    </source>
</reference>
<organism evidence="1">
    <name type="scientific">Candidatus Fermentithermobacillus carboniphilus</name>
    <dbReference type="NCBI Taxonomy" id="3085328"/>
    <lineage>
        <taxon>Bacteria</taxon>
        <taxon>Bacillati</taxon>
        <taxon>Bacillota</taxon>
        <taxon>Candidatus Fermentithermobacillia</taxon>
        <taxon>Candidatus Fermentithermobacillales</taxon>
        <taxon>Candidatus Fermentithermobacillaceae</taxon>
        <taxon>Candidatus Fermentithermobacillus</taxon>
    </lineage>
</organism>
<name>A0AAT9L9C6_9FIRM</name>
<proteinExistence type="predicted"/>
<evidence type="ECO:0008006" key="2">
    <source>
        <dbReference type="Google" id="ProtNLM"/>
    </source>
</evidence>
<accession>A0AAT9L9C6</accession>
<dbReference type="KEGG" id="fcz:IMF26_05800"/>